<keyword evidence="1" id="KW-0472">Membrane</keyword>
<accession>A0A2W5WXC8</accession>
<evidence type="ECO:0000259" key="2">
    <source>
        <dbReference type="Pfam" id="PF13548"/>
    </source>
</evidence>
<dbReference type="RefSeq" id="WP_111249697.1">
    <property type="nucleotide sequence ID" value="NZ_QKWH01000001.1"/>
</dbReference>
<proteinExistence type="predicted"/>
<feature type="transmembrane region" description="Helical" evidence="1">
    <location>
        <begin position="42"/>
        <end position="63"/>
    </location>
</feature>
<name>A0A2W5WXC8_9MICO</name>
<keyword evidence="1" id="KW-0812">Transmembrane</keyword>
<evidence type="ECO:0000256" key="1">
    <source>
        <dbReference type="SAM" id="Phobius"/>
    </source>
</evidence>
<reference evidence="3 4" key="1">
    <citation type="submission" date="2018-06" db="EMBL/GenBank/DDBJ databases">
        <title>Whole genome sequencing of a novel hydrocarbon degrading bacterial strain, PW21 isolated from oil contaminated produced water sample.</title>
        <authorList>
            <person name="Nagkirti P."/>
            <person name="Shaikh A."/>
            <person name="Gowdaman V."/>
            <person name="Engineer A.E."/>
            <person name="Dagar S."/>
            <person name="Dhakephalkar P.K."/>
        </authorList>
    </citation>
    <scope>NUCLEOTIDE SEQUENCE [LARGE SCALE GENOMIC DNA]</scope>
    <source>
        <strain evidence="3 4">PW21</strain>
    </source>
</reference>
<feature type="domain" description="DUF4126" evidence="2">
    <location>
        <begin position="4"/>
        <end position="186"/>
    </location>
</feature>
<dbReference type="EMBL" id="QKWH01000001">
    <property type="protein sequence ID" value="PZR55333.1"/>
    <property type="molecule type" value="Genomic_DNA"/>
</dbReference>
<feature type="transmembrane region" description="Helical" evidence="1">
    <location>
        <begin position="112"/>
        <end position="135"/>
    </location>
</feature>
<sequence length="201" mass="20239">MLELATGTGLAMAAGLNAWVPLLGLGLLSRHTDLVALPGGWSWLENGWVLTVLGVLLLIEVLADKVPVLDSFNDAVQTVVRPTSGGIAFGAGATSETVTVQDPGTFVSSGQWLPVVLGIVLALVVHLVKATARVVSNASTGGAAAPALSTAEDVGAVALSALAVLLPVLVVVALLGLGVAGFLVVRASRRRRAARAARASG</sequence>
<evidence type="ECO:0000313" key="4">
    <source>
        <dbReference type="Proteomes" id="UP000248783"/>
    </source>
</evidence>
<dbReference type="InterPro" id="IPR025196">
    <property type="entry name" value="DUF4126"/>
</dbReference>
<keyword evidence="4" id="KW-1185">Reference proteome</keyword>
<dbReference type="Proteomes" id="UP000248783">
    <property type="component" value="Unassembled WGS sequence"/>
</dbReference>
<dbReference type="AlphaFoldDB" id="A0A2W5WXC8"/>
<gene>
    <name evidence="3" type="ORF">DNL40_02880</name>
</gene>
<evidence type="ECO:0000313" key="3">
    <source>
        <dbReference type="EMBL" id="PZR55333.1"/>
    </source>
</evidence>
<protein>
    <submittedName>
        <fullName evidence="3">DUF4126 domain-containing protein</fullName>
    </submittedName>
</protein>
<organism evidence="3 4">
    <name type="scientific">Xylanimonas oleitrophica</name>
    <dbReference type="NCBI Taxonomy" id="2607479"/>
    <lineage>
        <taxon>Bacteria</taxon>
        <taxon>Bacillati</taxon>
        <taxon>Actinomycetota</taxon>
        <taxon>Actinomycetes</taxon>
        <taxon>Micrococcales</taxon>
        <taxon>Promicromonosporaceae</taxon>
        <taxon>Xylanimonas</taxon>
    </lineage>
</organism>
<keyword evidence="1" id="KW-1133">Transmembrane helix</keyword>
<comment type="caution">
    <text evidence="3">The sequence shown here is derived from an EMBL/GenBank/DDBJ whole genome shotgun (WGS) entry which is preliminary data.</text>
</comment>
<feature type="transmembrane region" description="Helical" evidence="1">
    <location>
        <begin position="155"/>
        <end position="185"/>
    </location>
</feature>
<dbReference type="Pfam" id="PF13548">
    <property type="entry name" value="DUF4126"/>
    <property type="match status" value="1"/>
</dbReference>